<dbReference type="InterPro" id="IPR041164">
    <property type="entry name" value="LDcluster4"/>
</dbReference>
<accession>A0A7K3VQM1</accession>
<sequence length="197" mass="20803">MKQKAGRPPAPVVGLIGPTNLAKMSNFSGITEQIYEDHAYHTGKLVADHGATIALVPDRGVALAGLNGYRDAGGEWIIGLVPSGGPSDAVATPNCLDNALICNEVLSDFTWHHQHALICELSDLLVCVGLSCGTIAEIAWTKWVKGPKILALANTMTSVPPEILADVDMEFVSSLASLESRLAEILHSNGRLVTARA</sequence>
<proteinExistence type="predicted"/>
<dbReference type="Gene3D" id="3.40.50.450">
    <property type="match status" value="1"/>
</dbReference>
<comment type="caution">
    <text evidence="1">The sequence shown here is derived from an EMBL/GenBank/DDBJ whole genome shotgun (WGS) entry which is preliminary data.</text>
</comment>
<dbReference type="Pfam" id="PF18306">
    <property type="entry name" value="LDcluster4"/>
    <property type="match status" value="1"/>
</dbReference>
<evidence type="ECO:0000313" key="1">
    <source>
        <dbReference type="EMBL" id="NEK19007.1"/>
    </source>
</evidence>
<evidence type="ECO:0000313" key="2">
    <source>
        <dbReference type="Proteomes" id="UP000471705"/>
    </source>
</evidence>
<gene>
    <name evidence="1" type="ORF">GR257_29905</name>
</gene>
<dbReference type="AlphaFoldDB" id="A0A7K3VQM1"/>
<dbReference type="EMBL" id="WUFV01000025">
    <property type="protein sequence ID" value="NEK19007.1"/>
    <property type="molecule type" value="Genomic_DNA"/>
</dbReference>
<protein>
    <submittedName>
        <fullName evidence="1">Uncharacterized protein</fullName>
    </submittedName>
</protein>
<name>A0A7K3VQM1_RHILE</name>
<dbReference type="SUPFAM" id="SSF102405">
    <property type="entry name" value="MCP/YpsA-like"/>
    <property type="match status" value="1"/>
</dbReference>
<dbReference type="RefSeq" id="WP_164049233.1">
    <property type="nucleotide sequence ID" value="NZ_WUFV01000025.1"/>
</dbReference>
<organism evidence="1 2">
    <name type="scientific">Rhizobium leguminosarum</name>
    <dbReference type="NCBI Taxonomy" id="384"/>
    <lineage>
        <taxon>Bacteria</taxon>
        <taxon>Pseudomonadati</taxon>
        <taxon>Pseudomonadota</taxon>
        <taxon>Alphaproteobacteria</taxon>
        <taxon>Hyphomicrobiales</taxon>
        <taxon>Rhizobiaceae</taxon>
        <taxon>Rhizobium/Agrobacterium group</taxon>
        <taxon>Rhizobium</taxon>
    </lineage>
</organism>
<reference evidence="1 2" key="1">
    <citation type="submission" date="2019-12" db="EMBL/GenBank/DDBJ databases">
        <title>Rhizobium genotypes associated with high levels of biological nitrogen fixation by grain legumes in a temperate-maritime cropping system.</title>
        <authorList>
            <person name="Maluk M."/>
            <person name="Francesc Ferrando Molina F."/>
            <person name="Lopez Del Egido L."/>
            <person name="Lafos M."/>
            <person name="Langarica-Fuentes A."/>
            <person name="Gebre Yohannes G."/>
            <person name="Young M.W."/>
            <person name="Martin P."/>
            <person name="Gantlett R."/>
            <person name="Kenicer G."/>
            <person name="Hawes C."/>
            <person name="Begg G.S."/>
            <person name="Quilliam R.S."/>
            <person name="Squire G.R."/>
            <person name="Poole P.S."/>
            <person name="Young P.W."/>
            <person name="Iannetta P.M."/>
            <person name="James E.K."/>
        </authorList>
    </citation>
    <scope>NUCLEOTIDE SEQUENCE [LARGE SCALE GENOMIC DNA]</scope>
    <source>
        <strain evidence="1 2">JHI54</strain>
    </source>
</reference>
<dbReference type="Proteomes" id="UP000471705">
    <property type="component" value="Unassembled WGS sequence"/>
</dbReference>